<feature type="transmembrane region" description="Helical" evidence="1">
    <location>
        <begin position="6"/>
        <end position="27"/>
    </location>
</feature>
<dbReference type="EMBL" id="BAAADD010000004">
    <property type="protein sequence ID" value="GAA0569902.1"/>
    <property type="molecule type" value="Genomic_DNA"/>
</dbReference>
<keyword evidence="1" id="KW-0472">Membrane</keyword>
<protein>
    <submittedName>
        <fullName evidence="2">Uncharacterized protein</fullName>
    </submittedName>
</protein>
<evidence type="ECO:0000313" key="2">
    <source>
        <dbReference type="EMBL" id="GAA0569902.1"/>
    </source>
</evidence>
<sequence>MLVAALILLLLVPMQVAVIYIIGRFFLKQATGPLSRLREPEIRRDFFWLMLTSGLYTGVVVFLLDTYLPGA</sequence>
<keyword evidence="1" id="KW-0812">Transmembrane</keyword>
<accession>A0ABN1EMU5</accession>
<evidence type="ECO:0000313" key="3">
    <source>
        <dbReference type="Proteomes" id="UP001499951"/>
    </source>
</evidence>
<comment type="caution">
    <text evidence="2">The sequence shown here is derived from an EMBL/GenBank/DDBJ whole genome shotgun (WGS) entry which is preliminary data.</text>
</comment>
<keyword evidence="1" id="KW-1133">Transmembrane helix</keyword>
<name>A0ABN1EMU5_9PROT</name>
<dbReference type="RefSeq" id="WP_166929497.1">
    <property type="nucleotide sequence ID" value="NZ_BAAADD010000004.1"/>
</dbReference>
<organism evidence="2 3">
    <name type="scientific">Rhizomicrobium electricum</name>
    <dbReference type="NCBI Taxonomy" id="480070"/>
    <lineage>
        <taxon>Bacteria</taxon>
        <taxon>Pseudomonadati</taxon>
        <taxon>Pseudomonadota</taxon>
        <taxon>Alphaproteobacteria</taxon>
        <taxon>Micropepsales</taxon>
        <taxon>Micropepsaceae</taxon>
        <taxon>Rhizomicrobium</taxon>
    </lineage>
</organism>
<dbReference type="Proteomes" id="UP001499951">
    <property type="component" value="Unassembled WGS sequence"/>
</dbReference>
<gene>
    <name evidence="2" type="ORF">GCM10008942_18320</name>
</gene>
<feature type="transmembrane region" description="Helical" evidence="1">
    <location>
        <begin position="47"/>
        <end position="68"/>
    </location>
</feature>
<evidence type="ECO:0000256" key="1">
    <source>
        <dbReference type="SAM" id="Phobius"/>
    </source>
</evidence>
<reference evidence="2 3" key="1">
    <citation type="journal article" date="2019" name="Int. J. Syst. Evol. Microbiol.">
        <title>The Global Catalogue of Microorganisms (GCM) 10K type strain sequencing project: providing services to taxonomists for standard genome sequencing and annotation.</title>
        <authorList>
            <consortium name="The Broad Institute Genomics Platform"/>
            <consortium name="The Broad Institute Genome Sequencing Center for Infectious Disease"/>
            <person name="Wu L."/>
            <person name="Ma J."/>
        </authorList>
    </citation>
    <scope>NUCLEOTIDE SEQUENCE [LARGE SCALE GENOMIC DNA]</scope>
    <source>
        <strain evidence="2 3">JCM 15089</strain>
    </source>
</reference>
<keyword evidence="3" id="KW-1185">Reference proteome</keyword>
<proteinExistence type="predicted"/>